<dbReference type="InterPro" id="IPR008733">
    <property type="entry name" value="PEX11"/>
</dbReference>
<keyword evidence="1" id="KW-0962">Peroxisome biogenesis</keyword>
<dbReference type="GO" id="GO:0016559">
    <property type="term" value="P:peroxisome fission"/>
    <property type="evidence" value="ECO:0007669"/>
    <property type="project" value="InterPro"/>
</dbReference>
<sequence>MSTIKQLITLMETQNGRDKMLRLVVYSSRIAQWVAAKNNVPVPKLEIIDQQLTDGRKLFRMFKYIKFIRDLISLQGKPFTVTRFIAQFRLFCLTLLHIHQQFMWLAKYKLVTVEDRPALARRAGFWWLLSLICSHIQNYNEFMNLKRETKKLASMDDDPSLGEQKMKLIKRRETLYTKIIQDSFNTPLSYINSRGLKKDVGLGFIGLCGTVSSCCSLKLIWPKS</sequence>
<evidence type="ECO:0000256" key="4">
    <source>
        <dbReference type="ARBA" id="ARBA00046271"/>
    </source>
</evidence>
<evidence type="ECO:0000313" key="5">
    <source>
        <dbReference type="EMBL" id="CAE2264213.1"/>
    </source>
</evidence>
<comment type="subcellular location">
    <subcellularLocation>
        <location evidence="4">Peroxisome membrane</location>
    </subcellularLocation>
</comment>
<evidence type="ECO:0000256" key="2">
    <source>
        <dbReference type="ARBA" id="ARBA00023136"/>
    </source>
</evidence>
<dbReference type="PANTHER" id="PTHR12652:SF50">
    <property type="entry name" value="PEROXIN 11"/>
    <property type="match status" value="1"/>
</dbReference>
<dbReference type="GO" id="GO:0005778">
    <property type="term" value="C:peroxisomal membrane"/>
    <property type="evidence" value="ECO:0007669"/>
    <property type="project" value="UniProtKB-SubCell"/>
</dbReference>
<evidence type="ECO:0000256" key="3">
    <source>
        <dbReference type="ARBA" id="ARBA00023140"/>
    </source>
</evidence>
<organism evidence="5">
    <name type="scientific">Paramoeba aestuarina</name>
    <dbReference type="NCBI Taxonomy" id="180227"/>
    <lineage>
        <taxon>Eukaryota</taxon>
        <taxon>Amoebozoa</taxon>
        <taxon>Discosea</taxon>
        <taxon>Flabellinia</taxon>
        <taxon>Dactylopodida</taxon>
        <taxon>Paramoebidae</taxon>
        <taxon>Paramoeba</taxon>
    </lineage>
</organism>
<protein>
    <submittedName>
        <fullName evidence="5">Uncharacterized protein</fullName>
    </submittedName>
</protein>
<name>A0A7S4JHX5_9EUKA</name>
<keyword evidence="2" id="KW-0472">Membrane</keyword>
<accession>A0A7S4JHX5</accession>
<dbReference type="AlphaFoldDB" id="A0A7S4JHX5"/>
<gene>
    <name evidence="5" type="ORF">NAES01612_LOCUS392</name>
</gene>
<evidence type="ECO:0000256" key="1">
    <source>
        <dbReference type="ARBA" id="ARBA00022593"/>
    </source>
</evidence>
<keyword evidence="3" id="KW-0576">Peroxisome</keyword>
<dbReference type="EMBL" id="HBKR01000690">
    <property type="protein sequence ID" value="CAE2264213.1"/>
    <property type="molecule type" value="Transcribed_RNA"/>
</dbReference>
<dbReference type="Pfam" id="PF05648">
    <property type="entry name" value="PEX11"/>
    <property type="match status" value="1"/>
</dbReference>
<proteinExistence type="predicted"/>
<dbReference type="PANTHER" id="PTHR12652">
    <property type="entry name" value="PEROXISOMAL BIOGENESIS FACTOR 11"/>
    <property type="match status" value="1"/>
</dbReference>
<reference evidence="5" key="1">
    <citation type="submission" date="2021-01" db="EMBL/GenBank/DDBJ databases">
        <authorList>
            <person name="Corre E."/>
            <person name="Pelletier E."/>
            <person name="Niang G."/>
            <person name="Scheremetjew M."/>
            <person name="Finn R."/>
            <person name="Kale V."/>
            <person name="Holt S."/>
            <person name="Cochrane G."/>
            <person name="Meng A."/>
            <person name="Brown T."/>
            <person name="Cohen L."/>
        </authorList>
    </citation>
    <scope>NUCLEOTIDE SEQUENCE</scope>
    <source>
        <strain evidence="5">SoJaBio B1-5/56/2</strain>
    </source>
</reference>